<comment type="caution">
    <text evidence="3">The sequence shown here is derived from an EMBL/GenBank/DDBJ whole genome shotgun (WGS) entry which is preliminary data.</text>
</comment>
<protein>
    <recommendedName>
        <fullName evidence="2">Cyclin-dependent kinase inhibitor domain-containing protein</fullName>
    </recommendedName>
</protein>
<feature type="region of interest" description="Disordered" evidence="1">
    <location>
        <begin position="1"/>
        <end position="47"/>
    </location>
</feature>
<feature type="compositionally biased region" description="Basic and acidic residues" evidence="1">
    <location>
        <begin position="22"/>
        <end position="38"/>
    </location>
</feature>
<feature type="domain" description="Cyclin-dependent kinase inhibitor" evidence="2">
    <location>
        <begin position="48"/>
        <end position="81"/>
    </location>
</feature>
<reference evidence="3" key="2">
    <citation type="submission" date="2021-04" db="EMBL/GenBank/DDBJ databases">
        <title>Genome-wide patterns of bracovirus chromosomal integration into multiple host tissues during parasitism.</title>
        <authorList>
            <person name="Chebbi M.A.C."/>
        </authorList>
    </citation>
    <scope>NUCLEOTIDE SEQUENCE</scope>
    <source>
        <tissue evidence="3">Whole body</tissue>
    </source>
</reference>
<proteinExistence type="predicted"/>
<organism evidence="3 4">
    <name type="scientific">Cotesia typhae</name>
    <dbReference type="NCBI Taxonomy" id="2053667"/>
    <lineage>
        <taxon>Eukaryota</taxon>
        <taxon>Metazoa</taxon>
        <taxon>Ecdysozoa</taxon>
        <taxon>Arthropoda</taxon>
        <taxon>Hexapoda</taxon>
        <taxon>Insecta</taxon>
        <taxon>Pterygota</taxon>
        <taxon>Neoptera</taxon>
        <taxon>Endopterygota</taxon>
        <taxon>Hymenoptera</taxon>
        <taxon>Apocrita</taxon>
        <taxon>Ichneumonoidea</taxon>
        <taxon>Braconidae</taxon>
        <taxon>Microgastrinae</taxon>
        <taxon>Cotesia</taxon>
    </lineage>
</organism>
<keyword evidence="4" id="KW-1185">Reference proteome</keyword>
<evidence type="ECO:0000256" key="1">
    <source>
        <dbReference type="SAM" id="MobiDB-lite"/>
    </source>
</evidence>
<dbReference type="GO" id="GO:0005634">
    <property type="term" value="C:nucleus"/>
    <property type="evidence" value="ECO:0007669"/>
    <property type="project" value="InterPro"/>
</dbReference>
<dbReference type="InterPro" id="IPR003175">
    <property type="entry name" value="CDI_dom"/>
</dbReference>
<reference evidence="3" key="1">
    <citation type="submission" date="2020-03" db="EMBL/GenBank/DDBJ databases">
        <authorList>
            <person name="Chebbi M.A."/>
            <person name="Drezen J.M."/>
        </authorList>
    </citation>
    <scope>NUCLEOTIDE SEQUENCE</scope>
    <source>
        <tissue evidence="3">Whole body</tissue>
    </source>
</reference>
<evidence type="ECO:0000313" key="3">
    <source>
        <dbReference type="EMBL" id="KAG8039910.1"/>
    </source>
</evidence>
<dbReference type="OrthoDB" id="9940972at2759"/>
<evidence type="ECO:0000259" key="2">
    <source>
        <dbReference type="Pfam" id="PF02234"/>
    </source>
</evidence>
<feature type="compositionally biased region" description="Basic and acidic residues" evidence="1">
    <location>
        <begin position="99"/>
        <end position="114"/>
    </location>
</feature>
<dbReference type="GO" id="GO:0004861">
    <property type="term" value="F:cyclin-dependent protein serine/threonine kinase inhibitor activity"/>
    <property type="evidence" value="ECO:0007669"/>
    <property type="project" value="InterPro"/>
</dbReference>
<dbReference type="AlphaFoldDB" id="A0A8J5R5D3"/>
<accession>A0A8J5R5D3</accession>
<gene>
    <name evidence="3" type="ORF">G9C98_000639</name>
</gene>
<feature type="compositionally biased region" description="Basic and acidic residues" evidence="1">
    <location>
        <begin position="1"/>
        <end position="14"/>
    </location>
</feature>
<feature type="region of interest" description="Disordered" evidence="1">
    <location>
        <begin position="86"/>
        <end position="114"/>
    </location>
</feature>
<sequence>MDGDKCNKNTDKTKLQNVRRRLFTDADDNRENNEEEKTTQGNDDNLANRLIEETRFEAKERWNFDFEKDEPLNGQWEWVKIDEEFSDRNPPALGNSHNNTRDNLQEEKIDNNNH</sequence>
<name>A0A8J5R5D3_9HYME</name>
<dbReference type="EMBL" id="JAAOIC020000032">
    <property type="protein sequence ID" value="KAG8039910.1"/>
    <property type="molecule type" value="Genomic_DNA"/>
</dbReference>
<dbReference type="Proteomes" id="UP000729913">
    <property type="component" value="Unassembled WGS sequence"/>
</dbReference>
<evidence type="ECO:0000313" key="4">
    <source>
        <dbReference type="Proteomes" id="UP000729913"/>
    </source>
</evidence>
<dbReference type="Pfam" id="PF02234">
    <property type="entry name" value="CDI"/>
    <property type="match status" value="1"/>
</dbReference>
<dbReference type="GO" id="GO:0051726">
    <property type="term" value="P:regulation of cell cycle"/>
    <property type="evidence" value="ECO:0007669"/>
    <property type="project" value="InterPro"/>
</dbReference>